<keyword evidence="3" id="KW-1185">Reference proteome</keyword>
<comment type="caution">
    <text evidence="2">The sequence shown here is derived from an EMBL/GenBank/DDBJ whole genome shotgun (WGS) entry which is preliminary data.</text>
</comment>
<organism evidence="2 3">
    <name type="scientific">Ottowia thiooxydans</name>
    <dbReference type="NCBI Taxonomy" id="219182"/>
    <lineage>
        <taxon>Bacteria</taxon>
        <taxon>Pseudomonadati</taxon>
        <taxon>Pseudomonadota</taxon>
        <taxon>Betaproteobacteria</taxon>
        <taxon>Burkholderiales</taxon>
        <taxon>Comamonadaceae</taxon>
        <taxon>Ottowia</taxon>
    </lineage>
</organism>
<dbReference type="EMBL" id="JBEPSH010000002">
    <property type="protein sequence ID" value="MET4575678.1"/>
    <property type="molecule type" value="Genomic_DNA"/>
</dbReference>
<sequence>MAKGLGKLPASHNRSDGAATFPVNARGDKIAGFSRLRLQPSAGIIYQL</sequence>
<evidence type="ECO:0000313" key="3">
    <source>
        <dbReference type="Proteomes" id="UP001549320"/>
    </source>
</evidence>
<evidence type="ECO:0000313" key="2">
    <source>
        <dbReference type="EMBL" id="MET4575678.1"/>
    </source>
</evidence>
<dbReference type="Proteomes" id="UP001549320">
    <property type="component" value="Unassembled WGS sequence"/>
</dbReference>
<evidence type="ECO:0000256" key="1">
    <source>
        <dbReference type="SAM" id="MobiDB-lite"/>
    </source>
</evidence>
<feature type="region of interest" description="Disordered" evidence="1">
    <location>
        <begin position="1"/>
        <end position="22"/>
    </location>
</feature>
<protein>
    <submittedName>
        <fullName evidence="2">Uncharacterized protein</fullName>
    </submittedName>
</protein>
<proteinExistence type="predicted"/>
<gene>
    <name evidence="2" type="ORF">ABIE13_000778</name>
</gene>
<reference evidence="2 3" key="1">
    <citation type="submission" date="2024-06" db="EMBL/GenBank/DDBJ databases">
        <title>Sorghum-associated microbial communities from plants grown in Nebraska, USA.</title>
        <authorList>
            <person name="Schachtman D."/>
        </authorList>
    </citation>
    <scope>NUCLEOTIDE SEQUENCE [LARGE SCALE GENOMIC DNA]</scope>
    <source>
        <strain evidence="2 3">2709</strain>
    </source>
</reference>
<accession>A0ABV2Q3T0</accession>
<name>A0ABV2Q3T0_9BURK</name>